<reference evidence="2" key="1">
    <citation type="submission" date="2016-01" db="EMBL/GenBank/DDBJ databases">
        <title>Draft genome of Chromobacterium sp. F49.</title>
        <authorList>
            <person name="Hong K.W."/>
        </authorList>
    </citation>
    <scope>NUCLEOTIDE SEQUENCE [LARGE SCALE GENOMIC DNA]</scope>
    <source>
        <strain evidence="2">M63</strain>
    </source>
</reference>
<gene>
    <name evidence="1" type="ORF">AV654_17625</name>
</gene>
<evidence type="ECO:0000313" key="1">
    <source>
        <dbReference type="EMBL" id="KZE79291.1"/>
    </source>
</evidence>
<proteinExistence type="predicted"/>
<accession>A0A163YE94</accession>
<dbReference type="Pfam" id="PF14284">
    <property type="entry name" value="PcfJ"/>
    <property type="match status" value="1"/>
</dbReference>
<dbReference type="AlphaFoldDB" id="A0A163YE94"/>
<evidence type="ECO:0008006" key="3">
    <source>
        <dbReference type="Google" id="ProtNLM"/>
    </source>
</evidence>
<dbReference type="EMBL" id="LQRA01000052">
    <property type="protein sequence ID" value="KZE79291.1"/>
    <property type="molecule type" value="Genomic_DNA"/>
</dbReference>
<comment type="caution">
    <text evidence="1">The sequence shown here is derived from an EMBL/GenBank/DDBJ whole genome shotgun (WGS) entry which is preliminary data.</text>
</comment>
<protein>
    <recommendedName>
        <fullName evidence="3">PcfJ-like protein</fullName>
    </recommendedName>
</protein>
<sequence>MDFFKHFPEDVSSEIRSYISNVVMDWSRYLFTYREGRKQYAFCTHCKHEHPTEGLRHGGKAKCPHCGTAAHVKASGRGRKTLVDRVYLLWYEKSVIDPKAVIARGFYAVRDYTKDYQQTETVIRPIAMYLFEWGKGGKMVYRNYWNNSSKWQESKKVYSEATQSMKYVASYHSDKNIKSAVKGTPFQYCTWEEYDFEDHVRMFDLAARYKCIEFLTKYGLGCLIKSKMSGEATYGAINWRGKTPEKVLRLNKTEMKALKASELSIDAQSLRCYQLSKKDGTNFTWEEAHAMADLLSSYWADEFSKLTVHAPALKIKRYFVKQIKRTKSRFVSGSTVLTAWRDYLRECRELGKNLQKDSVLFPNDLHKAHQETSQQIKLKKNEELNADIRIRAGDLQPFCFEFNGLLLRPAASNEELFEEGKALIHCVAGYGSKYAKGLCDIFLVRRVDEPDKPFYTMEVIKGTITQCYGYDNKVMTPQVREFVNAFIEEKLQKKKSRVKVAAQQEVAV</sequence>
<keyword evidence="2" id="KW-1185">Reference proteome</keyword>
<dbReference type="InterPro" id="IPR025586">
    <property type="entry name" value="PcfJ"/>
</dbReference>
<dbReference type="OrthoDB" id="1802755at2"/>
<organism evidence="1 2">
    <name type="scientific">Paenibacillus elgii</name>
    <dbReference type="NCBI Taxonomy" id="189691"/>
    <lineage>
        <taxon>Bacteria</taxon>
        <taxon>Bacillati</taxon>
        <taxon>Bacillota</taxon>
        <taxon>Bacilli</taxon>
        <taxon>Bacillales</taxon>
        <taxon>Paenibacillaceae</taxon>
        <taxon>Paenibacillus</taxon>
    </lineage>
</organism>
<dbReference type="Proteomes" id="UP000076563">
    <property type="component" value="Unassembled WGS sequence"/>
</dbReference>
<name>A0A163YE94_9BACL</name>
<evidence type="ECO:0000313" key="2">
    <source>
        <dbReference type="Proteomes" id="UP000076563"/>
    </source>
</evidence>